<dbReference type="GO" id="GO:0031470">
    <property type="term" value="C:carboxysome"/>
    <property type="evidence" value="ECO:0007669"/>
    <property type="project" value="UniProtKB-SubCell"/>
</dbReference>
<reference evidence="4" key="2">
    <citation type="journal article" date="2021" name="PeerJ">
        <title>Extensive microbial diversity within the chicken gut microbiome revealed by metagenomics and culture.</title>
        <authorList>
            <person name="Gilroy R."/>
            <person name="Ravi A."/>
            <person name="Getino M."/>
            <person name="Pursley I."/>
            <person name="Horton D.L."/>
            <person name="Alikhan N.F."/>
            <person name="Baker D."/>
            <person name="Gharbi K."/>
            <person name="Hall N."/>
            <person name="Watson M."/>
            <person name="Adriaenssens E.M."/>
            <person name="Foster-Nyarko E."/>
            <person name="Jarju S."/>
            <person name="Secka A."/>
            <person name="Antonio M."/>
            <person name="Oren A."/>
            <person name="Chaudhuri R.R."/>
            <person name="La Ragione R."/>
            <person name="Hildebrand F."/>
            <person name="Pallen M.J."/>
        </authorList>
    </citation>
    <scope>NUCLEOTIDE SEQUENCE</scope>
    <source>
        <strain evidence="4">ChiBcec6-7307</strain>
    </source>
</reference>
<evidence type="ECO:0000313" key="5">
    <source>
        <dbReference type="Proteomes" id="UP000886889"/>
    </source>
</evidence>
<organism evidence="4 5">
    <name type="scientific">Candidatus Merdiplasma excrementigallinarum</name>
    <dbReference type="NCBI Taxonomy" id="2840864"/>
    <lineage>
        <taxon>Bacteria</taxon>
        <taxon>Bacillati</taxon>
        <taxon>Bacillota</taxon>
        <taxon>Clostridia</taxon>
        <taxon>Lachnospirales</taxon>
        <taxon>Lachnospiraceae</taxon>
        <taxon>Lachnospiraceae incertae sedis</taxon>
        <taxon>Candidatus Merdiplasma</taxon>
    </lineage>
</organism>
<dbReference type="Proteomes" id="UP000886889">
    <property type="component" value="Unassembled WGS sequence"/>
</dbReference>
<evidence type="ECO:0000256" key="3">
    <source>
        <dbReference type="ARBA" id="ARBA00024446"/>
    </source>
</evidence>
<evidence type="ECO:0000256" key="1">
    <source>
        <dbReference type="ARBA" id="ARBA00023587"/>
    </source>
</evidence>
<dbReference type="PROSITE" id="PS51932">
    <property type="entry name" value="BMV"/>
    <property type="match status" value="1"/>
</dbReference>
<dbReference type="SUPFAM" id="SSF159133">
    <property type="entry name" value="EutN/CcmL-like"/>
    <property type="match status" value="1"/>
</dbReference>
<dbReference type="CDD" id="cd01614">
    <property type="entry name" value="EutN_CcmL"/>
    <property type="match status" value="1"/>
</dbReference>
<accession>A0A9D1T8L8</accession>
<dbReference type="Gene3D" id="2.40.50.220">
    <property type="entry name" value="EutN/Ccml"/>
    <property type="match status" value="1"/>
</dbReference>
<dbReference type="PANTHER" id="PTHR36539">
    <property type="entry name" value="ETHANOLAMINE UTILIZATION PROTEIN EUTN"/>
    <property type="match status" value="1"/>
</dbReference>
<evidence type="ECO:0000313" key="4">
    <source>
        <dbReference type="EMBL" id="HIV23606.1"/>
    </source>
</evidence>
<dbReference type="InterPro" id="IPR036677">
    <property type="entry name" value="EutN_CcmL_sf"/>
</dbReference>
<protein>
    <submittedName>
        <fullName evidence="4">EutN/CcmL family microcompartment protein</fullName>
    </submittedName>
</protein>
<evidence type="ECO:0000256" key="2">
    <source>
        <dbReference type="ARBA" id="ARBA00023669"/>
    </source>
</evidence>
<comment type="caution">
    <text evidence="4">The sequence shown here is derived from an EMBL/GenBank/DDBJ whole genome shotgun (WGS) entry which is preliminary data.</text>
</comment>
<dbReference type="AlphaFoldDB" id="A0A9D1T8L8"/>
<sequence>MQIARVVGTVVSTTKSEKLTGLKMMLVKPIDLETFEEKGNILVAFDAVGAGEGEVVMIVSGSSSRQTEVTENKPSDTAIIAIIDYIDLHNRRIFSKEKDSKKVID</sequence>
<dbReference type="InterPro" id="IPR004992">
    <property type="entry name" value="EutN_CcmL"/>
</dbReference>
<keyword evidence="3" id="KW-1283">Bacterial microcompartment</keyword>
<gene>
    <name evidence="4" type="ORF">IAC80_06670</name>
</gene>
<dbReference type="Pfam" id="PF03319">
    <property type="entry name" value="EutN_CcmL"/>
    <property type="match status" value="1"/>
</dbReference>
<comment type="subcellular location">
    <subcellularLocation>
        <location evidence="1">Carboxysome</location>
    </subcellularLocation>
</comment>
<proteinExistence type="predicted"/>
<dbReference type="EMBL" id="DVOS01000057">
    <property type="protein sequence ID" value="HIV23606.1"/>
    <property type="molecule type" value="Genomic_DNA"/>
</dbReference>
<dbReference type="PANTHER" id="PTHR36539:SF1">
    <property type="entry name" value="BACTERIAL MICROCOMPARTMENT SHELL VERTEX PROTEIN EUTN"/>
    <property type="match status" value="1"/>
</dbReference>
<name>A0A9D1T8L8_9FIRM</name>
<keyword evidence="2" id="KW-1282">Carboxysome</keyword>
<reference evidence="4" key="1">
    <citation type="submission" date="2020-10" db="EMBL/GenBank/DDBJ databases">
        <authorList>
            <person name="Gilroy R."/>
        </authorList>
    </citation>
    <scope>NUCLEOTIDE SEQUENCE</scope>
    <source>
        <strain evidence="4">ChiBcec6-7307</strain>
    </source>
</reference>